<protein>
    <recommendedName>
        <fullName evidence="2">Insertion element IS150 protein InsJ-like helix-turn-helix domain-containing protein</fullName>
    </recommendedName>
</protein>
<keyword evidence="4" id="KW-1185">Reference proteome</keyword>
<dbReference type="PANTHER" id="PTHR33795:SF1">
    <property type="entry name" value="INSERTION ELEMENT IS150 PROTEIN INSJ"/>
    <property type="match status" value="1"/>
</dbReference>
<name>A0A0C2REC4_9BACL</name>
<dbReference type="SUPFAM" id="SSF46689">
    <property type="entry name" value="Homeodomain-like"/>
    <property type="match status" value="1"/>
</dbReference>
<organism evidence="3 4">
    <name type="scientific">Jeotgalibacillus soli</name>
    <dbReference type="NCBI Taxonomy" id="889306"/>
    <lineage>
        <taxon>Bacteria</taxon>
        <taxon>Bacillati</taxon>
        <taxon>Bacillota</taxon>
        <taxon>Bacilli</taxon>
        <taxon>Bacillales</taxon>
        <taxon>Caryophanaceae</taxon>
        <taxon>Jeotgalibacillus</taxon>
    </lineage>
</organism>
<accession>A0A0C2REC4</accession>
<comment type="caution">
    <text evidence="3">The sequence shown here is derived from an EMBL/GenBank/DDBJ whole genome shotgun (WGS) entry which is preliminary data.</text>
</comment>
<dbReference type="Pfam" id="PF13518">
    <property type="entry name" value="HTH_28"/>
    <property type="match status" value="1"/>
</dbReference>
<feature type="domain" description="Insertion element IS150 protein InsJ-like helix-turn-helix" evidence="2">
    <location>
        <begin position="12"/>
        <end position="61"/>
    </location>
</feature>
<dbReference type="InterPro" id="IPR052057">
    <property type="entry name" value="IS150/IS1296_orfA-like"/>
</dbReference>
<evidence type="ECO:0000313" key="4">
    <source>
        <dbReference type="Proteomes" id="UP000031938"/>
    </source>
</evidence>
<evidence type="ECO:0000256" key="1">
    <source>
        <dbReference type="ARBA" id="ARBA00038232"/>
    </source>
</evidence>
<dbReference type="InterPro" id="IPR055247">
    <property type="entry name" value="InsJ-like_HTH"/>
</dbReference>
<dbReference type="AlphaFoldDB" id="A0A0C2REC4"/>
<evidence type="ECO:0000313" key="3">
    <source>
        <dbReference type="EMBL" id="KIL48600.1"/>
    </source>
</evidence>
<sequence>MGRKQTYSVEIKLQAVELYLSGEMGRYRRVAGKFNVDASQIVRWVRAYKQEGIDGLKEKRGLVGRKPKNPSDQEKIKRLEAEVAYLKKLLEAEKER</sequence>
<dbReference type="PANTHER" id="PTHR33795">
    <property type="entry name" value="INSERTION ELEMENT IS150 PROTEIN INSJ"/>
    <property type="match status" value="1"/>
</dbReference>
<dbReference type="EMBL" id="JXRP01000011">
    <property type="protein sequence ID" value="KIL48600.1"/>
    <property type="molecule type" value="Genomic_DNA"/>
</dbReference>
<reference evidence="3 4" key="1">
    <citation type="submission" date="2015-01" db="EMBL/GenBank/DDBJ databases">
        <title>Genome sequencing of Jeotgalibacillus soli.</title>
        <authorList>
            <person name="Goh K.M."/>
            <person name="Chan K.-G."/>
            <person name="Yaakop A.S."/>
            <person name="Ee R."/>
            <person name="Gan H.M."/>
            <person name="Chan C.S."/>
        </authorList>
    </citation>
    <scope>NUCLEOTIDE SEQUENCE [LARGE SCALE GENOMIC DNA]</scope>
    <source>
        <strain evidence="3 4">P9</strain>
    </source>
</reference>
<dbReference type="OrthoDB" id="5690222at2"/>
<dbReference type="PATRIC" id="fig|889306.3.peg.1551"/>
<dbReference type="Proteomes" id="UP000031938">
    <property type="component" value="Unassembled WGS sequence"/>
</dbReference>
<dbReference type="STRING" id="889306.KP78_15400"/>
<evidence type="ECO:0000259" key="2">
    <source>
        <dbReference type="Pfam" id="PF13518"/>
    </source>
</evidence>
<dbReference type="RefSeq" id="WP_041087678.1">
    <property type="nucleotide sequence ID" value="NZ_JXRP01000011.1"/>
</dbReference>
<dbReference type="Gene3D" id="1.10.10.60">
    <property type="entry name" value="Homeodomain-like"/>
    <property type="match status" value="1"/>
</dbReference>
<proteinExistence type="inferred from homology"/>
<comment type="similarity">
    <text evidence="1">Belongs to the IS150/IS1296 orfA family.</text>
</comment>
<gene>
    <name evidence="3" type="ORF">KP78_15400</name>
</gene>
<dbReference type="InterPro" id="IPR009057">
    <property type="entry name" value="Homeodomain-like_sf"/>
</dbReference>